<reference evidence="1 2" key="1">
    <citation type="submission" date="2022-11" db="EMBL/GenBank/DDBJ databases">
        <title>Desulfobotulus tamanensis H1 sp. nov. - anaerobic, alkaliphilic, sulphate reducing bacterium isolated from terrestrial mud volcano.</title>
        <authorList>
            <person name="Frolova A."/>
            <person name="Merkel A.Y."/>
            <person name="Slobodkin A.I."/>
        </authorList>
    </citation>
    <scope>NUCLEOTIDE SEQUENCE [LARGE SCALE GENOMIC DNA]</scope>
    <source>
        <strain evidence="1 2">H1</strain>
    </source>
</reference>
<dbReference type="EMBL" id="JAPFPW010000006">
    <property type="protein sequence ID" value="MCW7753794.1"/>
    <property type="molecule type" value="Genomic_DNA"/>
</dbReference>
<accession>A0ABT3N8M6</accession>
<dbReference type="RefSeq" id="WP_265424661.1">
    <property type="nucleotide sequence ID" value="NZ_JAPFPW010000006.1"/>
</dbReference>
<dbReference type="Proteomes" id="UP001209681">
    <property type="component" value="Unassembled WGS sequence"/>
</dbReference>
<name>A0ABT3N8M6_9BACT</name>
<sequence length="84" mass="9417">MKTKSFWAAVGSRIFGRNVLTGTENPRYGVVRLPCPITDSLAGTILVERFCIIGFKIKMRIIRTSEVMGWHGKDACELPTTIFL</sequence>
<comment type="caution">
    <text evidence="1">The sequence shown here is derived from an EMBL/GenBank/DDBJ whole genome shotgun (WGS) entry which is preliminary data.</text>
</comment>
<evidence type="ECO:0000313" key="1">
    <source>
        <dbReference type="EMBL" id="MCW7753794.1"/>
    </source>
</evidence>
<evidence type="ECO:0000313" key="2">
    <source>
        <dbReference type="Proteomes" id="UP001209681"/>
    </source>
</evidence>
<keyword evidence="2" id="KW-1185">Reference proteome</keyword>
<protein>
    <submittedName>
        <fullName evidence="1">Uncharacterized protein</fullName>
    </submittedName>
</protein>
<organism evidence="1 2">
    <name type="scientific">Desulfobotulus pelophilus</name>
    <dbReference type="NCBI Taxonomy" id="2823377"/>
    <lineage>
        <taxon>Bacteria</taxon>
        <taxon>Pseudomonadati</taxon>
        <taxon>Thermodesulfobacteriota</taxon>
        <taxon>Desulfobacteria</taxon>
        <taxon>Desulfobacterales</taxon>
        <taxon>Desulfobacteraceae</taxon>
        <taxon>Desulfobotulus</taxon>
    </lineage>
</organism>
<gene>
    <name evidence="1" type="ORF">OOT00_07340</name>
</gene>
<proteinExistence type="predicted"/>